<dbReference type="Gene3D" id="3.40.630.30">
    <property type="match status" value="1"/>
</dbReference>
<dbReference type="CDD" id="cd04301">
    <property type="entry name" value="NAT_SF"/>
    <property type="match status" value="1"/>
</dbReference>
<dbReference type="PANTHER" id="PTHR43877:SF2">
    <property type="entry name" value="AMINOALKYLPHOSPHONATE N-ACETYLTRANSFERASE-RELATED"/>
    <property type="match status" value="1"/>
</dbReference>
<accession>A0A401ZJL7</accession>
<dbReference type="InterPro" id="IPR016181">
    <property type="entry name" value="Acyl_CoA_acyltransferase"/>
</dbReference>
<proteinExistence type="predicted"/>
<reference evidence="5" key="1">
    <citation type="submission" date="2018-12" db="EMBL/GenBank/DDBJ databases">
        <title>Tengunoibacter tsumagoiensis gen. nov., sp. nov., Dictyobacter kobayashii sp. nov., D. alpinus sp. nov., and D. joshuensis sp. nov. and description of Dictyobacteraceae fam. nov. within the order Ktedonobacterales isolated from Tengu-no-mugimeshi.</title>
        <authorList>
            <person name="Wang C.M."/>
            <person name="Zheng Y."/>
            <person name="Sakai Y."/>
            <person name="Toyoda A."/>
            <person name="Minakuchi Y."/>
            <person name="Abe K."/>
            <person name="Yokota A."/>
            <person name="Yabe S."/>
        </authorList>
    </citation>
    <scope>NUCLEOTIDE SEQUENCE [LARGE SCALE GENOMIC DNA]</scope>
    <source>
        <strain evidence="5">S-27</strain>
    </source>
</reference>
<dbReference type="PANTHER" id="PTHR43877">
    <property type="entry name" value="AMINOALKYLPHOSPHONATE N-ACETYLTRANSFERASE-RELATED-RELATED"/>
    <property type="match status" value="1"/>
</dbReference>
<dbReference type="InterPro" id="IPR050832">
    <property type="entry name" value="Bact_Acetyltransf"/>
</dbReference>
<dbReference type="Proteomes" id="UP000287224">
    <property type="component" value="Unassembled WGS sequence"/>
</dbReference>
<evidence type="ECO:0000313" key="5">
    <source>
        <dbReference type="Proteomes" id="UP000287224"/>
    </source>
</evidence>
<dbReference type="InterPro" id="IPR000182">
    <property type="entry name" value="GNAT_dom"/>
</dbReference>
<name>A0A401ZJL7_9CHLR</name>
<gene>
    <name evidence="4" type="ORF">KDAU_43680</name>
</gene>
<evidence type="ECO:0000256" key="1">
    <source>
        <dbReference type="ARBA" id="ARBA00022679"/>
    </source>
</evidence>
<keyword evidence="1 4" id="KW-0808">Transferase</keyword>
<dbReference type="RefSeq" id="WP_126597988.1">
    <property type="nucleotide sequence ID" value="NZ_BIFQ01000001.1"/>
</dbReference>
<sequence>MSSPYTLRPVEAGDLPFLWDMLYEAAAVDATMREIGRERALTMSVNQKYLAGWGREGDSGWIAVNERQEPLGAAWYRLFPAGAPGYGFVSESIPELTIGVHERARGLGVGGALLQALLRSAREQGRPALSLSVDRRNPALRLYERHGFRDAGVSHSQDSSVTLVALFVTELKLTVLKPLC</sequence>
<dbReference type="Pfam" id="PF00583">
    <property type="entry name" value="Acetyltransf_1"/>
    <property type="match status" value="1"/>
</dbReference>
<protein>
    <submittedName>
        <fullName evidence="4">N-acetyltransferase</fullName>
    </submittedName>
</protein>
<dbReference type="PROSITE" id="PS51186">
    <property type="entry name" value="GNAT"/>
    <property type="match status" value="1"/>
</dbReference>
<evidence type="ECO:0000313" key="4">
    <source>
        <dbReference type="EMBL" id="GCE07039.1"/>
    </source>
</evidence>
<dbReference type="OrthoDB" id="9797990at2"/>
<dbReference type="AlphaFoldDB" id="A0A401ZJL7"/>
<feature type="domain" description="N-acetyltransferase" evidence="3">
    <location>
        <begin position="5"/>
        <end position="169"/>
    </location>
</feature>
<dbReference type="EMBL" id="BIFQ01000001">
    <property type="protein sequence ID" value="GCE07039.1"/>
    <property type="molecule type" value="Genomic_DNA"/>
</dbReference>
<keyword evidence="2" id="KW-0012">Acyltransferase</keyword>
<dbReference type="SUPFAM" id="SSF55729">
    <property type="entry name" value="Acyl-CoA N-acyltransferases (Nat)"/>
    <property type="match status" value="1"/>
</dbReference>
<organism evidence="4 5">
    <name type="scientific">Dictyobacter aurantiacus</name>
    <dbReference type="NCBI Taxonomy" id="1936993"/>
    <lineage>
        <taxon>Bacteria</taxon>
        <taxon>Bacillati</taxon>
        <taxon>Chloroflexota</taxon>
        <taxon>Ktedonobacteria</taxon>
        <taxon>Ktedonobacterales</taxon>
        <taxon>Dictyobacteraceae</taxon>
        <taxon>Dictyobacter</taxon>
    </lineage>
</organism>
<evidence type="ECO:0000259" key="3">
    <source>
        <dbReference type="PROSITE" id="PS51186"/>
    </source>
</evidence>
<keyword evidence="5" id="KW-1185">Reference proteome</keyword>
<evidence type="ECO:0000256" key="2">
    <source>
        <dbReference type="ARBA" id="ARBA00023315"/>
    </source>
</evidence>
<dbReference type="GO" id="GO:0016747">
    <property type="term" value="F:acyltransferase activity, transferring groups other than amino-acyl groups"/>
    <property type="evidence" value="ECO:0007669"/>
    <property type="project" value="InterPro"/>
</dbReference>
<comment type="caution">
    <text evidence="4">The sequence shown here is derived from an EMBL/GenBank/DDBJ whole genome shotgun (WGS) entry which is preliminary data.</text>
</comment>